<reference evidence="9 10" key="1">
    <citation type="submission" date="2019-06" db="EMBL/GenBank/DDBJ databases">
        <title>Wine fermentation using esterase from Monascus purpureus.</title>
        <authorList>
            <person name="Geng C."/>
            <person name="Zhang Y."/>
        </authorList>
    </citation>
    <scope>NUCLEOTIDE SEQUENCE [LARGE SCALE GENOMIC DNA]</scope>
    <source>
        <strain evidence="9">HQ1</strain>
    </source>
</reference>
<dbReference type="Gene3D" id="1.10.10.60">
    <property type="entry name" value="Homeodomain-like"/>
    <property type="match status" value="1"/>
</dbReference>
<dbReference type="PANTHER" id="PTHR11850">
    <property type="entry name" value="HOMEOBOX PROTEIN TRANSCRIPTION FACTORS"/>
    <property type="match status" value="1"/>
</dbReference>
<dbReference type="SMART" id="SM00389">
    <property type="entry name" value="HOX"/>
    <property type="match status" value="1"/>
</dbReference>
<evidence type="ECO:0000256" key="6">
    <source>
        <dbReference type="SAM" id="MobiDB-lite"/>
    </source>
</evidence>
<dbReference type="Proteomes" id="UP000319663">
    <property type="component" value="Unassembled WGS sequence"/>
</dbReference>
<protein>
    <recommendedName>
        <fullName evidence="11">Homeobox and C2H2 transcription factor</fullName>
    </recommendedName>
</protein>
<organism evidence="9 10">
    <name type="scientific">Monascus purpureus</name>
    <name type="common">Red mold</name>
    <name type="synonym">Monascus anka</name>
    <dbReference type="NCBI Taxonomy" id="5098"/>
    <lineage>
        <taxon>Eukaryota</taxon>
        <taxon>Fungi</taxon>
        <taxon>Dikarya</taxon>
        <taxon>Ascomycota</taxon>
        <taxon>Pezizomycotina</taxon>
        <taxon>Eurotiomycetes</taxon>
        <taxon>Eurotiomycetidae</taxon>
        <taxon>Eurotiales</taxon>
        <taxon>Aspergillaceae</taxon>
        <taxon>Monascus</taxon>
    </lineage>
</organism>
<keyword evidence="4" id="KW-0862">Zinc</keyword>
<feature type="region of interest" description="Disordered" evidence="6">
    <location>
        <begin position="283"/>
        <end position="314"/>
    </location>
</feature>
<evidence type="ECO:0000256" key="3">
    <source>
        <dbReference type="ARBA" id="ARBA00023242"/>
    </source>
</evidence>
<dbReference type="GO" id="GO:0006355">
    <property type="term" value="P:regulation of DNA-templated transcription"/>
    <property type="evidence" value="ECO:0007669"/>
    <property type="project" value="InterPro"/>
</dbReference>
<keyword evidence="1 5" id="KW-0238">DNA-binding</keyword>
<feature type="DNA-binding region" description="Homeobox" evidence="5">
    <location>
        <begin position="177"/>
        <end position="239"/>
    </location>
</feature>
<comment type="caution">
    <text evidence="9">The sequence shown here is derived from an EMBL/GenBank/DDBJ whole genome shotgun (WGS) entry which is preliminary data.</text>
</comment>
<dbReference type="PROSITE" id="PS50157">
    <property type="entry name" value="ZINC_FINGER_C2H2_2"/>
    <property type="match status" value="1"/>
</dbReference>
<keyword evidence="2 5" id="KW-0371">Homeobox</keyword>
<evidence type="ECO:0008006" key="11">
    <source>
        <dbReference type="Google" id="ProtNLM"/>
    </source>
</evidence>
<sequence>MEYFDFEAASHGSQTYYDDVASDCIEADESEFAANLDSVRDQSLDMPDDPLPPPPPPAVRCSPRQQQVEDVAPDLSPGRDTVTPMAIIPASEPCDFCRHMRLDCFVAKSGVMQKSCSCCTSLYRQCSFSHAKPPGKFLDTLHSLTEDVDIPTGSLTGKRALKSLTGKANPSDPDTRRKKSAARFSREVVRTLKNWLREHSQHPYPTEQEKDELEQHTGLNRVQICNWLANARRRGKQRDDYFSQGASESDISLMTPLERWKHLPPENEPVSRSDILRALENTSIDGTSAPGDPARSLSHRSSNDSGFNNYTKPSMLNTPSVSSFETSQSSDISFALSHRSSLKSSSSADRRERRRRHRKNTLPLNHFNQQKSRGDRIFQCTFCVDSFHSKYDWQRHEKSLHLPLDRWTCAPEGGATLVNGTYLCVFCKAPNPDSDHLESHNYSACQEKRPQERTFYRKDHLNQHLRLVHNVKYDSSMEKWRKTITELRSRCGICGTWFSTWNERIEHLATHFRNGDDMSKWEGDWGFEPWVRSLVDNAMPPYLIGQDKKSMHPFSASDRLQQISDPASTAPPILRVPEDSNCFARLERELKAFIHDQLAAGVVPTDLMIQDQGRRIIYGCDDRWNQTCADNPVWLSILKRDSGLDVIPNSDHIRLTSLAMQPPFARDGGLRSAPVETNPVARTLGEPWPNSPGHSGFHFQGPAAQQRSGRPSFPSSMASSYIDNAGAVSASTSAGFSNNWRNSYSAATSSSSINVGGPAGMDFDPGFLQELNGSYEKLRGNDADVMDGEHFNTVNR</sequence>
<dbReference type="STRING" id="5098.A0A507QHQ4"/>
<evidence type="ECO:0000313" key="10">
    <source>
        <dbReference type="Proteomes" id="UP000319663"/>
    </source>
</evidence>
<evidence type="ECO:0000256" key="2">
    <source>
        <dbReference type="ARBA" id="ARBA00023155"/>
    </source>
</evidence>
<dbReference type="GO" id="GO:0008270">
    <property type="term" value="F:zinc ion binding"/>
    <property type="evidence" value="ECO:0007669"/>
    <property type="project" value="UniProtKB-KW"/>
</dbReference>
<keyword evidence="3 5" id="KW-0539">Nucleus</keyword>
<keyword evidence="10" id="KW-1185">Reference proteome</keyword>
<dbReference type="AlphaFoldDB" id="A0A507QHQ4"/>
<dbReference type="Pfam" id="PF05920">
    <property type="entry name" value="Homeobox_KN"/>
    <property type="match status" value="1"/>
</dbReference>
<feature type="region of interest" description="Disordered" evidence="6">
    <location>
        <begin position="689"/>
        <end position="716"/>
    </location>
</feature>
<dbReference type="SMART" id="SM00355">
    <property type="entry name" value="ZnF_C2H2"/>
    <property type="match status" value="3"/>
</dbReference>
<keyword evidence="4" id="KW-0863">Zinc-finger</keyword>
<evidence type="ECO:0000256" key="4">
    <source>
        <dbReference type="PROSITE-ProRule" id="PRU00042"/>
    </source>
</evidence>
<proteinExistence type="predicted"/>
<gene>
    <name evidence="9" type="ORF">MPDQ_004135</name>
</gene>
<dbReference type="InterPro" id="IPR009057">
    <property type="entry name" value="Homeodomain-like_sf"/>
</dbReference>
<dbReference type="InterPro" id="IPR008422">
    <property type="entry name" value="KN_HD"/>
</dbReference>
<dbReference type="InterPro" id="IPR050224">
    <property type="entry name" value="TALE_homeobox"/>
</dbReference>
<dbReference type="InterPro" id="IPR013087">
    <property type="entry name" value="Znf_C2H2_type"/>
</dbReference>
<feature type="compositionally biased region" description="Low complexity" evidence="6">
    <location>
        <begin position="335"/>
        <end position="347"/>
    </location>
</feature>
<evidence type="ECO:0000256" key="5">
    <source>
        <dbReference type="PROSITE-ProRule" id="PRU00108"/>
    </source>
</evidence>
<feature type="domain" description="Homeobox" evidence="7">
    <location>
        <begin position="175"/>
        <end position="238"/>
    </location>
</feature>
<comment type="subcellular location">
    <subcellularLocation>
        <location evidence="5">Nucleus</location>
    </subcellularLocation>
</comment>
<feature type="domain" description="C2H2-type" evidence="8">
    <location>
        <begin position="378"/>
        <end position="401"/>
    </location>
</feature>
<dbReference type="PROSITE" id="PS50071">
    <property type="entry name" value="HOMEOBOX_2"/>
    <property type="match status" value="1"/>
</dbReference>
<dbReference type="SUPFAM" id="SSF46689">
    <property type="entry name" value="Homeodomain-like"/>
    <property type="match status" value="1"/>
</dbReference>
<feature type="region of interest" description="Disordered" evidence="6">
    <location>
        <begin position="335"/>
        <end position="364"/>
    </location>
</feature>
<evidence type="ECO:0000256" key="1">
    <source>
        <dbReference type="ARBA" id="ARBA00023125"/>
    </source>
</evidence>
<feature type="compositionally biased region" description="Polar residues" evidence="6">
    <location>
        <begin position="703"/>
        <end position="716"/>
    </location>
</feature>
<keyword evidence="4" id="KW-0479">Metal-binding</keyword>
<name>A0A507QHQ4_MONPU</name>
<dbReference type="EMBL" id="VIFY01000260">
    <property type="protein sequence ID" value="TQB68046.1"/>
    <property type="molecule type" value="Genomic_DNA"/>
</dbReference>
<feature type="compositionally biased region" description="Pro residues" evidence="6">
    <location>
        <begin position="49"/>
        <end position="58"/>
    </location>
</feature>
<dbReference type="GO" id="GO:0003677">
    <property type="term" value="F:DNA binding"/>
    <property type="evidence" value="ECO:0007669"/>
    <property type="project" value="UniProtKB-UniRule"/>
</dbReference>
<evidence type="ECO:0000259" key="7">
    <source>
        <dbReference type="PROSITE" id="PS50071"/>
    </source>
</evidence>
<feature type="compositionally biased region" description="Polar residues" evidence="6">
    <location>
        <begin position="299"/>
        <end position="314"/>
    </location>
</feature>
<feature type="region of interest" description="Disordered" evidence="6">
    <location>
        <begin position="159"/>
        <end position="183"/>
    </location>
</feature>
<dbReference type="PROSITE" id="PS00028">
    <property type="entry name" value="ZINC_FINGER_C2H2_1"/>
    <property type="match status" value="2"/>
</dbReference>
<feature type="region of interest" description="Disordered" evidence="6">
    <location>
        <begin position="38"/>
        <end position="58"/>
    </location>
</feature>
<dbReference type="CDD" id="cd00086">
    <property type="entry name" value="homeodomain"/>
    <property type="match status" value="1"/>
</dbReference>
<dbReference type="InterPro" id="IPR001356">
    <property type="entry name" value="HD"/>
</dbReference>
<evidence type="ECO:0000313" key="9">
    <source>
        <dbReference type="EMBL" id="TQB68046.1"/>
    </source>
</evidence>
<evidence type="ECO:0000259" key="8">
    <source>
        <dbReference type="PROSITE" id="PS50157"/>
    </source>
</evidence>
<dbReference type="GO" id="GO:0005634">
    <property type="term" value="C:nucleus"/>
    <property type="evidence" value="ECO:0007669"/>
    <property type="project" value="UniProtKB-SubCell"/>
</dbReference>
<accession>A0A507QHQ4</accession>